<dbReference type="eggNOG" id="ENOG502QS1V">
    <property type="taxonomic scope" value="Eukaryota"/>
</dbReference>
<evidence type="ECO:0000256" key="4">
    <source>
        <dbReference type="ARBA" id="ARBA00022691"/>
    </source>
</evidence>
<organism evidence="6 7">
    <name type="scientific">Eutypa lata (strain UCR-EL1)</name>
    <name type="common">Grapevine dieback disease fungus</name>
    <name type="synonym">Eutypa armeniacae</name>
    <dbReference type="NCBI Taxonomy" id="1287681"/>
    <lineage>
        <taxon>Eukaryota</taxon>
        <taxon>Fungi</taxon>
        <taxon>Dikarya</taxon>
        <taxon>Ascomycota</taxon>
        <taxon>Pezizomycotina</taxon>
        <taxon>Sordariomycetes</taxon>
        <taxon>Xylariomycetidae</taxon>
        <taxon>Xylariales</taxon>
        <taxon>Diatrypaceae</taxon>
        <taxon>Eutypa</taxon>
    </lineage>
</organism>
<keyword evidence="4" id="KW-0949">S-adenosyl-L-methionine</keyword>
<sequence length="268" mass="29853">MEAPTKSLQDHFKSFDPSSQGGGWNTCWEEDWTPWDRGGHSRALYDLLKEHPGLFNSPTESSNERKTALVPGCGRGHDVLLLSSLGYNVYGLDYSPKAIEEAKGNAEKATTEGLYDPQSDKCGPVTWLSGDFFMDSWLKEADIGGKFDLIFDYTFLCALHPVQRPRWAERMRNLLAPNGRLVCLEFPSRNPTEPGPPWALPPHTYVTYLSQPGASVETDEFGGVINGDIAQQANGLVRIAHFKPHRTFAAGMKDGAVQDWISVWKHND</sequence>
<keyword evidence="1" id="KW-0597">Phosphoprotein</keyword>
<dbReference type="Gene3D" id="3.40.50.150">
    <property type="entry name" value="Vaccinia Virus protein VP39"/>
    <property type="match status" value="1"/>
</dbReference>
<dbReference type="HOGENOM" id="CLU_056435_7_0_1"/>
<dbReference type="KEGG" id="ela:UCREL1_11152"/>
<dbReference type="InterPro" id="IPR008854">
    <property type="entry name" value="TPMT"/>
</dbReference>
<evidence type="ECO:0000256" key="1">
    <source>
        <dbReference type="ARBA" id="ARBA00022553"/>
    </source>
</evidence>
<evidence type="ECO:0000313" key="7">
    <source>
        <dbReference type="Proteomes" id="UP000012174"/>
    </source>
</evidence>
<gene>
    <name evidence="6" type="ORF">UCREL1_11152</name>
</gene>
<evidence type="ECO:0000256" key="3">
    <source>
        <dbReference type="ARBA" id="ARBA00022679"/>
    </source>
</evidence>
<evidence type="ECO:0000313" key="6">
    <source>
        <dbReference type="EMBL" id="EMR61920.1"/>
    </source>
</evidence>
<keyword evidence="2 6" id="KW-0489">Methyltransferase</keyword>
<proteinExistence type="predicted"/>
<evidence type="ECO:0000256" key="5">
    <source>
        <dbReference type="SAM" id="MobiDB-lite"/>
    </source>
</evidence>
<keyword evidence="3 6" id="KW-0808">Transferase</keyword>
<evidence type="ECO:0000256" key="2">
    <source>
        <dbReference type="ARBA" id="ARBA00022603"/>
    </source>
</evidence>
<dbReference type="PANTHER" id="PTHR32183:SF6">
    <property type="entry name" value="CYSTEINE SULFINATE DESULFINASE_CYSTEINE DESULFURASE AND RELATED ENZYMES"/>
    <property type="match status" value="1"/>
</dbReference>
<dbReference type="InterPro" id="IPR029063">
    <property type="entry name" value="SAM-dependent_MTases_sf"/>
</dbReference>
<dbReference type="PANTHER" id="PTHR32183">
    <property type="match status" value="1"/>
</dbReference>
<dbReference type="GO" id="GO:0032259">
    <property type="term" value="P:methylation"/>
    <property type="evidence" value="ECO:0007669"/>
    <property type="project" value="UniProtKB-KW"/>
</dbReference>
<dbReference type="AlphaFoldDB" id="M7T5J5"/>
<keyword evidence="7" id="KW-1185">Reference proteome</keyword>
<dbReference type="OrthoDB" id="276151at2759"/>
<accession>M7T5J5</accession>
<dbReference type="CDD" id="cd02440">
    <property type="entry name" value="AdoMet_MTases"/>
    <property type="match status" value="1"/>
</dbReference>
<name>M7T5J5_EUTLA</name>
<feature type="region of interest" description="Disordered" evidence="5">
    <location>
        <begin position="1"/>
        <end position="21"/>
    </location>
</feature>
<dbReference type="OMA" id="RDFISVW"/>
<dbReference type="GO" id="GO:0008757">
    <property type="term" value="F:S-adenosylmethionine-dependent methyltransferase activity"/>
    <property type="evidence" value="ECO:0007669"/>
    <property type="project" value="InterPro"/>
</dbReference>
<dbReference type="SUPFAM" id="SSF53335">
    <property type="entry name" value="S-adenosyl-L-methionine-dependent methyltransferases"/>
    <property type="match status" value="1"/>
</dbReference>
<dbReference type="PROSITE" id="PS51585">
    <property type="entry name" value="SAM_MT_TPMT"/>
    <property type="match status" value="1"/>
</dbReference>
<dbReference type="Pfam" id="PF05724">
    <property type="entry name" value="TPMT"/>
    <property type="match status" value="1"/>
</dbReference>
<reference evidence="7" key="1">
    <citation type="journal article" date="2013" name="Genome Announc.">
        <title>Draft genome sequence of the grapevine dieback fungus Eutypa lata UCR-EL1.</title>
        <authorList>
            <person name="Blanco-Ulate B."/>
            <person name="Rolshausen P.E."/>
            <person name="Cantu D."/>
        </authorList>
    </citation>
    <scope>NUCLEOTIDE SEQUENCE [LARGE SCALE GENOMIC DNA]</scope>
    <source>
        <strain evidence="7">UCR-EL1</strain>
    </source>
</reference>
<dbReference type="Proteomes" id="UP000012174">
    <property type="component" value="Unassembled WGS sequence"/>
</dbReference>
<protein>
    <submittedName>
        <fullName evidence="6">Putative thiol methyltransferase protein</fullName>
    </submittedName>
</protein>
<dbReference type="EMBL" id="KB707519">
    <property type="protein sequence ID" value="EMR61920.1"/>
    <property type="molecule type" value="Genomic_DNA"/>
</dbReference>